<keyword evidence="4 6" id="KW-1133">Transmembrane helix</keyword>
<gene>
    <name evidence="8" type="ORF">LIZ65_16855</name>
</gene>
<evidence type="ECO:0000313" key="8">
    <source>
        <dbReference type="EMBL" id="MCB7388960.1"/>
    </source>
</evidence>
<evidence type="ECO:0000256" key="6">
    <source>
        <dbReference type="SAM" id="Phobius"/>
    </source>
</evidence>
<comment type="similarity">
    <text evidence="2">Belongs to the GtrA family.</text>
</comment>
<evidence type="ECO:0000256" key="1">
    <source>
        <dbReference type="ARBA" id="ARBA00004141"/>
    </source>
</evidence>
<dbReference type="InterPro" id="IPR007267">
    <property type="entry name" value="GtrA_DPMS_TM"/>
</dbReference>
<evidence type="ECO:0000259" key="7">
    <source>
        <dbReference type="Pfam" id="PF04138"/>
    </source>
</evidence>
<feature type="transmembrane region" description="Helical" evidence="6">
    <location>
        <begin position="12"/>
        <end position="33"/>
    </location>
</feature>
<dbReference type="InterPro" id="IPR051401">
    <property type="entry name" value="GtrA_CellWall_Glycosyl"/>
</dbReference>
<accession>A0ABS8DKR8</accession>
<organism evidence="8 9">
    <name type="scientific">Bariatricus massiliensis</name>
    <dbReference type="NCBI Taxonomy" id="1745713"/>
    <lineage>
        <taxon>Bacteria</taxon>
        <taxon>Bacillati</taxon>
        <taxon>Bacillota</taxon>
        <taxon>Clostridia</taxon>
        <taxon>Lachnospirales</taxon>
        <taxon>Lachnospiraceae</taxon>
        <taxon>Bariatricus</taxon>
    </lineage>
</organism>
<keyword evidence="9" id="KW-1185">Reference proteome</keyword>
<evidence type="ECO:0000313" key="9">
    <source>
        <dbReference type="Proteomes" id="UP001299546"/>
    </source>
</evidence>
<dbReference type="PANTHER" id="PTHR38459:SF5">
    <property type="entry name" value="CELL WALL TEICHOIC ACID GLYCOSYLATION PROTEIN GTCA"/>
    <property type="match status" value="1"/>
</dbReference>
<keyword evidence="5 6" id="KW-0472">Membrane</keyword>
<evidence type="ECO:0000256" key="3">
    <source>
        <dbReference type="ARBA" id="ARBA00022692"/>
    </source>
</evidence>
<comment type="caution">
    <text evidence="8">The sequence shown here is derived from an EMBL/GenBank/DDBJ whole genome shotgun (WGS) entry which is preliminary data.</text>
</comment>
<feature type="transmembrane region" description="Helical" evidence="6">
    <location>
        <begin position="45"/>
        <end position="64"/>
    </location>
</feature>
<dbReference type="PANTHER" id="PTHR38459">
    <property type="entry name" value="PROPHAGE BACTOPRENOL-LINKED GLUCOSE TRANSLOCASE HOMOLOG"/>
    <property type="match status" value="1"/>
</dbReference>
<name>A0ABS8DKR8_9FIRM</name>
<dbReference type="RefSeq" id="WP_066737995.1">
    <property type="nucleotide sequence ID" value="NZ_JAJCIQ010000017.1"/>
</dbReference>
<proteinExistence type="inferred from homology"/>
<dbReference type="Proteomes" id="UP001299546">
    <property type="component" value="Unassembled WGS sequence"/>
</dbReference>
<reference evidence="8 9" key="1">
    <citation type="submission" date="2021-10" db="EMBL/GenBank/DDBJ databases">
        <title>Collection of gut derived symbiotic bacterial strains cultured from healthy donors.</title>
        <authorList>
            <person name="Lin H."/>
            <person name="Littmann E."/>
            <person name="Kohout C."/>
            <person name="Pamer E.G."/>
        </authorList>
    </citation>
    <scope>NUCLEOTIDE SEQUENCE [LARGE SCALE GENOMIC DNA]</scope>
    <source>
        <strain evidence="8 9">DFI.1.165</strain>
    </source>
</reference>
<protein>
    <submittedName>
        <fullName evidence="8">GtrA family protein</fullName>
    </submittedName>
</protein>
<feature type="transmembrane region" description="Helical" evidence="6">
    <location>
        <begin position="103"/>
        <end position="125"/>
    </location>
</feature>
<feature type="domain" description="GtrA/DPMS transmembrane" evidence="7">
    <location>
        <begin position="14"/>
        <end position="131"/>
    </location>
</feature>
<sequence length="134" mass="14729">MRTLILKYKTMLSYLFFGVLTTLVNMTVYYVCYQGGNMSNTGSTAAAWLVSVVFAFVTNKQYVFDGGVWTLRGALGEGIRFAGGRLGTGAVELVLMYLTVDLLGFPGILMKAAANVLVIVLNYVISKKWIFQTD</sequence>
<dbReference type="Pfam" id="PF04138">
    <property type="entry name" value="GtrA_DPMS_TM"/>
    <property type="match status" value="1"/>
</dbReference>
<evidence type="ECO:0000256" key="2">
    <source>
        <dbReference type="ARBA" id="ARBA00009399"/>
    </source>
</evidence>
<keyword evidence="3 6" id="KW-0812">Transmembrane</keyword>
<evidence type="ECO:0000256" key="5">
    <source>
        <dbReference type="ARBA" id="ARBA00023136"/>
    </source>
</evidence>
<dbReference type="EMBL" id="JAJCIS010000017">
    <property type="protein sequence ID" value="MCB7388960.1"/>
    <property type="molecule type" value="Genomic_DNA"/>
</dbReference>
<comment type="subcellular location">
    <subcellularLocation>
        <location evidence="1">Membrane</location>
        <topology evidence="1">Multi-pass membrane protein</topology>
    </subcellularLocation>
</comment>
<evidence type="ECO:0000256" key="4">
    <source>
        <dbReference type="ARBA" id="ARBA00022989"/>
    </source>
</evidence>